<evidence type="ECO:0000313" key="2">
    <source>
        <dbReference type="Proteomes" id="UP000597444"/>
    </source>
</evidence>
<evidence type="ECO:0000313" key="1">
    <source>
        <dbReference type="EMBL" id="GHO98572.1"/>
    </source>
</evidence>
<dbReference type="AlphaFoldDB" id="A0A8J3N4T9"/>
<keyword evidence="2" id="KW-1185">Reference proteome</keyword>
<accession>A0A8J3N4T9</accession>
<name>A0A8J3N4T9_9CHLR</name>
<reference evidence="1" key="1">
    <citation type="submission" date="2020-10" db="EMBL/GenBank/DDBJ databases">
        <title>Taxonomic study of unclassified bacteria belonging to the class Ktedonobacteria.</title>
        <authorList>
            <person name="Yabe S."/>
            <person name="Wang C.M."/>
            <person name="Zheng Y."/>
            <person name="Sakai Y."/>
            <person name="Cavaletti L."/>
            <person name="Monciardini P."/>
            <person name="Donadio S."/>
        </authorList>
    </citation>
    <scope>NUCLEOTIDE SEQUENCE</scope>
    <source>
        <strain evidence="1">ID150040</strain>
    </source>
</reference>
<comment type="caution">
    <text evidence="1">The sequence shown here is derived from an EMBL/GenBank/DDBJ whole genome shotgun (WGS) entry which is preliminary data.</text>
</comment>
<gene>
    <name evidence="1" type="ORF">KSF_086200</name>
</gene>
<dbReference type="RefSeq" id="WP_220209290.1">
    <property type="nucleotide sequence ID" value="NZ_BNJK01000002.1"/>
</dbReference>
<organism evidence="1 2">
    <name type="scientific">Reticulibacter mediterranei</name>
    <dbReference type="NCBI Taxonomy" id="2778369"/>
    <lineage>
        <taxon>Bacteria</taxon>
        <taxon>Bacillati</taxon>
        <taxon>Chloroflexota</taxon>
        <taxon>Ktedonobacteria</taxon>
        <taxon>Ktedonobacterales</taxon>
        <taxon>Reticulibacteraceae</taxon>
        <taxon>Reticulibacter</taxon>
    </lineage>
</organism>
<sequence>MPSSLDKEIMGDRNNFKGTEYHLVYALWLLLYKRVSSVAFYQGNDLLAQAMPPPQPIALETNLHVEESSKDVWIQLKSTETDWNLSDLLRDNLLPNFICNALYSQEHGRSWEIQLVTQGKIPSNDIREFLKKPHEHSRSFRSFQNRIKQAQQP</sequence>
<protein>
    <submittedName>
        <fullName evidence="1">Uncharacterized protein</fullName>
    </submittedName>
</protein>
<proteinExistence type="predicted"/>
<dbReference type="Proteomes" id="UP000597444">
    <property type="component" value="Unassembled WGS sequence"/>
</dbReference>
<dbReference type="EMBL" id="BNJK01000002">
    <property type="protein sequence ID" value="GHO98572.1"/>
    <property type="molecule type" value="Genomic_DNA"/>
</dbReference>